<reference evidence="4 5" key="1">
    <citation type="journal article" date="2010" name="Nature">
        <title>Genome sequence of the palaeopolyploid soybean.</title>
        <authorList>
            <person name="Schmutz J."/>
            <person name="Cannon S.B."/>
            <person name="Schlueter J."/>
            <person name="Ma J."/>
            <person name="Mitros T."/>
            <person name="Nelson W."/>
            <person name="Hyten D.L."/>
            <person name="Song Q."/>
            <person name="Thelen J.J."/>
            <person name="Cheng J."/>
            <person name="Xu D."/>
            <person name="Hellsten U."/>
            <person name="May G.D."/>
            <person name="Yu Y."/>
            <person name="Sakurai T."/>
            <person name="Umezawa T."/>
            <person name="Bhattacharyya M.K."/>
            <person name="Sandhu D."/>
            <person name="Valliyodan B."/>
            <person name="Lindquist E."/>
            <person name="Peto M."/>
            <person name="Grant D."/>
            <person name="Shu S."/>
            <person name="Goodstein D."/>
            <person name="Barry K."/>
            <person name="Futrell-Griggs M."/>
            <person name="Abernathy B."/>
            <person name="Du J."/>
            <person name="Tian Z."/>
            <person name="Zhu L."/>
            <person name="Gill N."/>
            <person name="Joshi T."/>
            <person name="Libault M."/>
            <person name="Sethuraman A."/>
            <person name="Zhang X.-C."/>
            <person name="Shinozaki K."/>
            <person name="Nguyen H.T."/>
            <person name="Wing R.A."/>
            <person name="Cregan P."/>
            <person name="Specht J."/>
            <person name="Grimwood J."/>
            <person name="Rokhsar D."/>
            <person name="Stacey G."/>
            <person name="Shoemaker R.C."/>
            <person name="Jackson S.A."/>
        </authorList>
    </citation>
    <scope>NUCLEOTIDE SEQUENCE [LARGE SCALE GENOMIC DNA]</scope>
    <source>
        <strain evidence="5">cv. Williams 82</strain>
        <tissue evidence="4">Callus</tissue>
    </source>
</reference>
<dbReference type="EnsemblPlants" id="KRG94207">
    <property type="protein sequence ID" value="KRG94207"/>
    <property type="gene ID" value="GLYMA_19G068000"/>
</dbReference>
<evidence type="ECO:0000259" key="2">
    <source>
        <dbReference type="Pfam" id="PF24496"/>
    </source>
</evidence>
<dbReference type="Pfam" id="PF24925">
    <property type="entry name" value="DUF7746"/>
    <property type="match status" value="1"/>
</dbReference>
<dbReference type="InterPro" id="IPR056010">
    <property type="entry name" value="DUF7588"/>
</dbReference>
<protein>
    <recommendedName>
        <fullName evidence="7">Polyprotein</fullName>
    </recommendedName>
</protein>
<evidence type="ECO:0008006" key="7">
    <source>
        <dbReference type="Google" id="ProtNLM"/>
    </source>
</evidence>
<dbReference type="PANTHER" id="PTHR46249">
    <property type="entry name" value="CCHC-TYPE DOMAIN-CONTAINING PROTEIN-RELATED"/>
    <property type="match status" value="1"/>
</dbReference>
<sequence length="881" mass="101863">MSRLLRSSSRISFRSNSSSSSSSRNTNLLNDQDNQTQEVAPKHNLFDEEVRFEDINQNMDDWNIPEIPQDQLYVPETIKDKHNFDYIIKTVENNIPLGQDIGEEFHLLSKNSIYEHSRKYKYLHIGCVQVAIKPLIDMGIDAAVLMCLRDIRHNQFEDSLIGTVETSLGQGPIYFNCYPNKTVSLMDRNILDSLFLNIHFHGLGMKEGSIPAALIYRIQYKVMNTCASRVLLKPQKGETTLFITDMTKANVSLPRKIKWDEVTLPERWVIDKATPSIPRPAPTIEHIKQDNSGKVEITFNRRNSFSSRIEASRSEYESARRSFSVRTRSIPVGLTRSESHNQFPTVNLQGLDTTSSIPRTTYNQEQEDDQNMDKETLRKDFYSPENEPQRRWFFQHYKGTNRKQIQDKFYEFVERVKINVLFFDWFHAYAIRKDIDYPWKQDIIGDPTTNVITNWQVKDSELIQSELPPATQYQLPNIKDSNNKPVMAIPFKTKDVNEEITSKDIKSLMEQANYTNKYLQALGETIKTKVVPKQKTIEETSPRIPIEKPLFKPFKVSEKAKRKIRELRKTKSLIEGVGDNHSELLNKIGSLLKVIPDTPQASENTSKMVTRSTSKLINVINEDSGQNSDNTTEIGSVSEKNINPINSKHWKTTSKLYYQRPTAPDLLLEERGENNFKSFSANNIYEWNIDTQTEYNIMNTLQHMTMVATAYQTSHECSEETIIDILVAGFSGQLKGWWDNYLTNEEKSKIYSAVKTNLNGKVITNDDDKEIPDAVNTLIFTIAQHFIGDPSLWKDRSAELLSNLKCRTLADFRWYRDTFLTRVYTREDSQQPFWKEKFLAGLPRSLVSQPTLRREGDARLSGCVYLRKTSEKPEKTRSMNF</sequence>
<organism evidence="4">
    <name type="scientific">Glycine max</name>
    <name type="common">Soybean</name>
    <name type="synonym">Glycine hispida</name>
    <dbReference type="NCBI Taxonomy" id="3847"/>
    <lineage>
        <taxon>Eukaryota</taxon>
        <taxon>Viridiplantae</taxon>
        <taxon>Streptophyta</taxon>
        <taxon>Embryophyta</taxon>
        <taxon>Tracheophyta</taxon>
        <taxon>Spermatophyta</taxon>
        <taxon>Magnoliopsida</taxon>
        <taxon>eudicotyledons</taxon>
        <taxon>Gunneridae</taxon>
        <taxon>Pentapetalae</taxon>
        <taxon>rosids</taxon>
        <taxon>fabids</taxon>
        <taxon>Fabales</taxon>
        <taxon>Fabaceae</taxon>
        <taxon>Papilionoideae</taxon>
        <taxon>50 kb inversion clade</taxon>
        <taxon>NPAAA clade</taxon>
        <taxon>indigoferoid/millettioid clade</taxon>
        <taxon>Phaseoleae</taxon>
        <taxon>Glycine</taxon>
        <taxon>Glycine subgen. Soja</taxon>
    </lineage>
</organism>
<dbReference type="Proteomes" id="UP000008827">
    <property type="component" value="Chromosome 19"/>
</dbReference>
<keyword evidence="6" id="KW-1185">Reference proteome</keyword>
<evidence type="ECO:0000313" key="4">
    <source>
        <dbReference type="EMBL" id="KRG94207.1"/>
    </source>
</evidence>
<dbReference type="PANTHER" id="PTHR46249:SF29">
    <property type="entry name" value="VIRAL MOVEMENT PROTEIN"/>
    <property type="match status" value="1"/>
</dbReference>
<dbReference type="OrthoDB" id="1429427at2759"/>
<reference evidence="4" key="3">
    <citation type="submission" date="2018-07" db="EMBL/GenBank/DDBJ databases">
        <title>WGS assembly of Glycine max.</title>
        <authorList>
            <person name="Schmutz J."/>
            <person name="Cannon S."/>
            <person name="Schlueter J."/>
            <person name="Ma J."/>
            <person name="Mitros T."/>
            <person name="Nelson W."/>
            <person name="Hyten D."/>
            <person name="Song Q."/>
            <person name="Thelen J."/>
            <person name="Cheng J."/>
            <person name="Xu D."/>
            <person name="Hellsten U."/>
            <person name="May G."/>
            <person name="Yu Y."/>
            <person name="Sakurai T."/>
            <person name="Umezawa T."/>
            <person name="Bhattacharyya M."/>
            <person name="Sandhu D."/>
            <person name="Valliyodan B."/>
            <person name="Lindquist E."/>
            <person name="Peto M."/>
            <person name="Grant D."/>
            <person name="Shu S."/>
            <person name="Goodstein D."/>
            <person name="Barry K."/>
            <person name="Futrell-Griggs M."/>
            <person name="Abernathy B."/>
            <person name="Du J."/>
            <person name="Tian Z."/>
            <person name="Zhu L."/>
            <person name="Gill N."/>
            <person name="Joshi T."/>
            <person name="Libault M."/>
            <person name="Sethuraman A."/>
            <person name="Zhang X."/>
            <person name="Shinozaki K."/>
            <person name="Nguyen H."/>
            <person name="Wing R."/>
            <person name="Cregan P."/>
            <person name="Specht J."/>
            <person name="Grimwood J."/>
            <person name="Rokhsar D."/>
            <person name="Stacey G."/>
            <person name="Shoemaker R."/>
            <person name="Jackson S."/>
        </authorList>
    </citation>
    <scope>NUCLEOTIDE SEQUENCE</scope>
    <source>
        <tissue evidence="4">Callus</tissue>
    </source>
</reference>
<dbReference type="EMBL" id="CM000852">
    <property type="protein sequence ID" value="KRG94207.1"/>
    <property type="molecule type" value="Genomic_DNA"/>
</dbReference>
<dbReference type="Pfam" id="PF24496">
    <property type="entry name" value="DUF7588"/>
    <property type="match status" value="1"/>
</dbReference>
<evidence type="ECO:0000259" key="3">
    <source>
        <dbReference type="Pfam" id="PF24925"/>
    </source>
</evidence>
<feature type="compositionally biased region" description="Low complexity" evidence="1">
    <location>
        <begin position="1"/>
        <end position="30"/>
    </location>
</feature>
<accession>A0A0R0EIU8</accession>
<dbReference type="AlphaFoldDB" id="A0A0R0EIU8"/>
<name>A0A0R0EIU8_SOYBN</name>
<feature type="domain" description="DUF7588" evidence="2">
    <location>
        <begin position="374"/>
        <end position="438"/>
    </location>
</feature>
<reference evidence="5" key="2">
    <citation type="submission" date="2018-02" db="UniProtKB">
        <authorList>
            <consortium name="EnsemblPlants"/>
        </authorList>
    </citation>
    <scope>IDENTIFICATION</scope>
    <source>
        <strain evidence="5">Williams 82</strain>
    </source>
</reference>
<proteinExistence type="predicted"/>
<evidence type="ECO:0000256" key="1">
    <source>
        <dbReference type="SAM" id="MobiDB-lite"/>
    </source>
</evidence>
<evidence type="ECO:0000313" key="5">
    <source>
        <dbReference type="EnsemblPlants" id="KRG94207"/>
    </source>
</evidence>
<feature type="domain" description="DUF7746" evidence="3">
    <location>
        <begin position="679"/>
        <end position="775"/>
    </location>
</feature>
<gene>
    <name evidence="4" type="ORF">GLYMA_19G068000</name>
</gene>
<dbReference type="Gramene" id="KRG94207">
    <property type="protein sequence ID" value="KRG94207"/>
    <property type="gene ID" value="GLYMA_19G068000"/>
</dbReference>
<dbReference type="InterPro" id="IPR028919">
    <property type="entry name" value="Viral_movement"/>
</dbReference>
<feature type="region of interest" description="Disordered" evidence="1">
    <location>
        <begin position="1"/>
        <end position="40"/>
    </location>
</feature>
<evidence type="ECO:0000313" key="6">
    <source>
        <dbReference type="Proteomes" id="UP000008827"/>
    </source>
</evidence>
<dbReference type="OMA" id="WQISEAT"/>
<dbReference type="Pfam" id="PF01107">
    <property type="entry name" value="MP"/>
    <property type="match status" value="1"/>
</dbReference>
<dbReference type="InterPro" id="IPR056648">
    <property type="entry name" value="DUF7746"/>
</dbReference>
<dbReference type="InParanoid" id="A0A0R0EIU8"/>